<dbReference type="AlphaFoldDB" id="A0AAN8IWR7"/>
<feature type="signal peptide" evidence="12">
    <location>
        <begin position="1"/>
        <end position="25"/>
    </location>
</feature>
<dbReference type="Proteomes" id="UP001347796">
    <property type="component" value="Unassembled WGS sequence"/>
</dbReference>
<keyword evidence="5 11" id="KW-1133">Transmembrane helix</keyword>
<keyword evidence="15" id="KW-1185">Reference proteome</keyword>
<keyword evidence="10" id="KW-0393">Immunoglobulin domain</keyword>
<dbReference type="Gene3D" id="2.60.40.10">
    <property type="entry name" value="Immunoglobulins"/>
    <property type="match status" value="1"/>
</dbReference>
<dbReference type="InterPro" id="IPR013783">
    <property type="entry name" value="Ig-like_fold"/>
</dbReference>
<dbReference type="InterPro" id="IPR013106">
    <property type="entry name" value="Ig_V-set"/>
</dbReference>
<dbReference type="PANTHER" id="PTHR25466:SF11">
    <property type="entry name" value="GALECTIN 17-RELATED"/>
    <property type="match status" value="1"/>
</dbReference>
<accession>A0AAN8IWR7</accession>
<keyword evidence="4 12" id="KW-0732">Signal</keyword>
<feature type="transmembrane region" description="Helical" evidence="11">
    <location>
        <begin position="461"/>
        <end position="484"/>
    </location>
</feature>
<organism evidence="14 15">
    <name type="scientific">Patella caerulea</name>
    <name type="common">Rayed Mediterranean limpet</name>
    <dbReference type="NCBI Taxonomy" id="87958"/>
    <lineage>
        <taxon>Eukaryota</taxon>
        <taxon>Metazoa</taxon>
        <taxon>Spiralia</taxon>
        <taxon>Lophotrochozoa</taxon>
        <taxon>Mollusca</taxon>
        <taxon>Gastropoda</taxon>
        <taxon>Patellogastropoda</taxon>
        <taxon>Patelloidea</taxon>
        <taxon>Patellidae</taxon>
        <taxon>Patella</taxon>
    </lineage>
</organism>
<evidence type="ECO:0000256" key="1">
    <source>
        <dbReference type="ARBA" id="ARBA00004251"/>
    </source>
</evidence>
<dbReference type="GO" id="GO:0007166">
    <property type="term" value="P:cell surface receptor signaling pathway"/>
    <property type="evidence" value="ECO:0007669"/>
    <property type="project" value="TreeGrafter"/>
</dbReference>
<comment type="caution">
    <text evidence="14">The sequence shown here is derived from an EMBL/GenBank/DDBJ whole genome shotgun (WGS) entry which is preliminary data.</text>
</comment>
<dbReference type="InterPro" id="IPR036179">
    <property type="entry name" value="Ig-like_dom_sf"/>
</dbReference>
<keyword evidence="2" id="KW-1003">Cell membrane</keyword>
<evidence type="ECO:0000259" key="13">
    <source>
        <dbReference type="Pfam" id="PF07686"/>
    </source>
</evidence>
<dbReference type="SUPFAM" id="SSF48726">
    <property type="entry name" value="Immunoglobulin"/>
    <property type="match status" value="1"/>
</dbReference>
<evidence type="ECO:0000256" key="5">
    <source>
        <dbReference type="ARBA" id="ARBA00022989"/>
    </source>
</evidence>
<evidence type="ECO:0000256" key="11">
    <source>
        <dbReference type="SAM" id="Phobius"/>
    </source>
</evidence>
<feature type="chain" id="PRO_5042974387" description="Immunoglobulin V-set domain-containing protein" evidence="12">
    <location>
        <begin position="26"/>
        <end position="508"/>
    </location>
</feature>
<keyword evidence="8" id="KW-0675">Receptor</keyword>
<dbReference type="PANTHER" id="PTHR25466">
    <property type="entry name" value="T-LYMPHOCYTE ACTIVATION ANTIGEN"/>
    <property type="match status" value="1"/>
</dbReference>
<evidence type="ECO:0000256" key="3">
    <source>
        <dbReference type="ARBA" id="ARBA00022692"/>
    </source>
</evidence>
<keyword evidence="9" id="KW-0325">Glycoprotein</keyword>
<dbReference type="Pfam" id="PF07686">
    <property type="entry name" value="V-set"/>
    <property type="match status" value="1"/>
</dbReference>
<keyword evidence="7" id="KW-1015">Disulfide bond</keyword>
<evidence type="ECO:0000256" key="7">
    <source>
        <dbReference type="ARBA" id="ARBA00023157"/>
    </source>
</evidence>
<keyword evidence="3 11" id="KW-0812">Transmembrane</keyword>
<dbReference type="EMBL" id="JAZGQO010000018">
    <property type="protein sequence ID" value="KAK6167490.1"/>
    <property type="molecule type" value="Genomic_DNA"/>
</dbReference>
<keyword evidence="6 11" id="KW-0472">Membrane</keyword>
<dbReference type="GO" id="GO:0009897">
    <property type="term" value="C:external side of plasma membrane"/>
    <property type="evidence" value="ECO:0007669"/>
    <property type="project" value="TreeGrafter"/>
</dbReference>
<dbReference type="GO" id="GO:0006955">
    <property type="term" value="P:immune response"/>
    <property type="evidence" value="ECO:0007669"/>
    <property type="project" value="TreeGrafter"/>
</dbReference>
<reference evidence="14 15" key="1">
    <citation type="submission" date="2024-01" db="EMBL/GenBank/DDBJ databases">
        <title>The genome of the rayed Mediterranean limpet Patella caerulea (Linnaeus, 1758).</title>
        <authorList>
            <person name="Anh-Thu Weber A."/>
            <person name="Halstead-Nussloch G."/>
        </authorList>
    </citation>
    <scope>NUCLEOTIDE SEQUENCE [LARGE SCALE GENOMIC DNA]</scope>
    <source>
        <strain evidence="14">AATW-2023a</strain>
        <tissue evidence="14">Whole specimen</tissue>
    </source>
</reference>
<protein>
    <recommendedName>
        <fullName evidence="13">Immunoglobulin V-set domain-containing protein</fullName>
    </recommendedName>
</protein>
<evidence type="ECO:0000256" key="4">
    <source>
        <dbReference type="ARBA" id="ARBA00022729"/>
    </source>
</evidence>
<evidence type="ECO:0000256" key="2">
    <source>
        <dbReference type="ARBA" id="ARBA00022475"/>
    </source>
</evidence>
<evidence type="ECO:0000256" key="12">
    <source>
        <dbReference type="SAM" id="SignalP"/>
    </source>
</evidence>
<evidence type="ECO:0000313" key="14">
    <source>
        <dbReference type="EMBL" id="KAK6167490.1"/>
    </source>
</evidence>
<name>A0AAN8IWR7_PATCE</name>
<dbReference type="InterPro" id="IPR051713">
    <property type="entry name" value="T-cell_Activation_Regulation"/>
</dbReference>
<proteinExistence type="predicted"/>
<comment type="subcellular location">
    <subcellularLocation>
        <location evidence="1">Cell membrane</location>
        <topology evidence="1">Single-pass type I membrane protein</topology>
    </subcellularLocation>
</comment>
<evidence type="ECO:0000256" key="10">
    <source>
        <dbReference type="ARBA" id="ARBA00023319"/>
    </source>
</evidence>
<dbReference type="GO" id="GO:0071222">
    <property type="term" value="P:cellular response to lipopolysaccharide"/>
    <property type="evidence" value="ECO:0007669"/>
    <property type="project" value="TreeGrafter"/>
</dbReference>
<evidence type="ECO:0000313" key="15">
    <source>
        <dbReference type="Proteomes" id="UP001347796"/>
    </source>
</evidence>
<sequence>MRLVTSFTYLQLVAILFTVIDDVSSVGNVQWLLGTNTPLIVFTGHNAAIAWVHQQHSEDDSITIYKNNVSIATFLKDDMVTMTDDERYNLQKTQNETRQEITLTITNVTVEDSGIYRCYIDLLKDYKDIQLNITDFRWLKTRNPVKSTLRQDVELVWKYESSRSIHRIDIIRYGNNTNQVENIGKWTEVKGFVVDPFLSTEAQLGLSEERIALKFIQTIYKDFEKIYRCQVYYGKSFSEISEIQLIAERPTLAFSYDIINDQLHLVWKYRYHYPIAVVILEQKGSKLKELGFWYQGNFEIEKNYTGRLMFNKTMADIGGFIEEKITLTILSVTRDDVNFPYRCDVIPGDGQTISLDQVPRVNWKITISEHPPRVQTITRGDMINLIVNATSDLSLQYQWYFNNQAYDLIPYIDTRVLSDVDYRKVEGIYTLDISNIFKTVHVKTEIVLVEADPVTSSLVAYYLPATVSAAVILIICIIITIIVYRRKYFLFYYSVLVRNYFEMTELSS</sequence>
<evidence type="ECO:0000256" key="6">
    <source>
        <dbReference type="ARBA" id="ARBA00023136"/>
    </source>
</evidence>
<feature type="domain" description="Immunoglobulin V-set" evidence="13">
    <location>
        <begin position="45"/>
        <end position="126"/>
    </location>
</feature>
<gene>
    <name evidence="14" type="ORF">SNE40_021506</name>
</gene>
<evidence type="ECO:0000256" key="9">
    <source>
        <dbReference type="ARBA" id="ARBA00023180"/>
    </source>
</evidence>
<evidence type="ECO:0000256" key="8">
    <source>
        <dbReference type="ARBA" id="ARBA00023170"/>
    </source>
</evidence>